<dbReference type="SUPFAM" id="SSF48452">
    <property type="entry name" value="TPR-like"/>
    <property type="match status" value="1"/>
</dbReference>
<dbReference type="Gene3D" id="1.25.40.10">
    <property type="entry name" value="Tetratricopeptide repeat domain"/>
    <property type="match status" value="1"/>
</dbReference>
<dbReference type="RefSeq" id="WP_066131777.1">
    <property type="nucleotide sequence ID" value="NZ_CP014525.1"/>
</dbReference>
<feature type="compositionally biased region" description="Polar residues" evidence="1">
    <location>
        <begin position="130"/>
        <end position="149"/>
    </location>
</feature>
<accession>A0A143DAT8</accession>
<proteinExistence type="predicted"/>
<gene>
    <name evidence="3" type="ORF">AY555_00100</name>
</gene>
<feature type="compositionally biased region" description="Low complexity" evidence="1">
    <location>
        <begin position="331"/>
        <end position="345"/>
    </location>
</feature>
<feature type="signal peptide" evidence="2">
    <location>
        <begin position="1"/>
        <end position="32"/>
    </location>
</feature>
<reference evidence="3 4" key="1">
    <citation type="submission" date="2016-02" db="EMBL/GenBank/DDBJ databases">
        <title>Complete Genome of H5569, the type strain of the newly described species Haematospirillium jordaniae.</title>
        <authorList>
            <person name="Nicholson A.C."/>
            <person name="Humrighouse B.W."/>
            <person name="Loparov V."/>
            <person name="McQuiston J.R."/>
        </authorList>
    </citation>
    <scope>NUCLEOTIDE SEQUENCE [LARGE SCALE GENOMIC DNA]</scope>
    <source>
        <strain evidence="3 4">H5569</strain>
    </source>
</reference>
<dbReference type="OrthoDB" id="7431909at2"/>
<sequence length="1174" mass="126449">MMSAWRWCAAVLAPLFLVAVLLAFGSSSAVQAFETRAGLHDTYGRLVFDWGIPVKYNLAVSGTTATMTFDKPVEKDPSSVIKPIRSYVDSVSLSPDTLVVTMVMKEPWSVRVLTVGTAIAVDFSKDVKSGPQQAGSSAKTSPAQPATAQVPSSSAGAGVVSPPVAPAVSPPAEADRGSSPAQAAPTEAVSGIKSSGVGVSVSSEPGGITRIALDWPQRQRYTVQRGDGKTTVTFPRTATIDIASLRSALPESLKNIAVEEGRGRLAITVPVPPRATLMTAADGKRVLIDLKQTGGETSPVTSSPDPATAPDAPAANAPPTEVAASSPAGKAATDTEAAASSSPTTTTPPPPPSAAVQALEQAMRDRLGLAKPAPPPPPSSSDSDSVRVEEGRSGDAPVAASLSFPWNEPAAAAVFRRGGWTWVVFDRPKEMDLGLLRRLGSGVVREIEQIPSRSATVIRMLVEPGYNPSVRREGLLWVVDLLRQPWRPANPTAVEAQPKSPVGPRLFVPVAEGGRAMVLEDPEVGDRFIVVPLVPLGIGIFPAYSFPDVDIPVTVQGILVEPKSDRIVVNSTRNGVDVTARGGLTFSPDLAQAELLSSIGTKTDFKKVLDIDAWMHGPEEDFSKNRKQLQIAVASTPPARRNNARLDLARFFFAHGRAAESLGILKVLADDDKEIVNTGAFRALRGVSSFLMGRYPEAIEDLEHASLKGVEEAAFWRAAAQVEMGDPGLQAQALRAYGGVIGNYPQRVKIPLALTAAKATVSVSDEIGTNTFLTAARSDHNTQRELAAINYIEGKLSQSKGNFEIALDRFADAIETGDRYYSAVASYDRLMLQKKIEEIDTETLVNGLERLRYAWRGGAFEFNLLMTLGNLERDRGRYGEALRIWQQAATYFQDYREAEKATASMRDAFESLFLKGAADSMSPVGAIALYDEFRELTPTGEKGDEMIRRLADRLVGVDLLSQAASLLDRQVTYRLGGVEKSRVGARLALVNLLDKQPQKAVEALLKTADPATPEPLEAQRQRLLARALSDMGRGTEAIDLLGLDTSTEADLLRTEIYWKEQNWPAVAQTLEKLTPEPESGLVLTDTQARLLLDWATALTLAQDERGIMDLRKLYMPAMKKTSYHTAFDLITTTPEGGLIDYRTVSGRIRQAENFRSFMAGYEEKLKSMGLSTIN</sequence>
<evidence type="ECO:0000256" key="1">
    <source>
        <dbReference type="SAM" id="MobiDB-lite"/>
    </source>
</evidence>
<feature type="compositionally biased region" description="Low complexity" evidence="1">
    <location>
        <begin position="189"/>
        <end position="203"/>
    </location>
</feature>
<feature type="region of interest" description="Disordered" evidence="1">
    <location>
        <begin position="294"/>
        <end position="356"/>
    </location>
</feature>
<dbReference type="KEGG" id="hjo:AY555_00100"/>
<keyword evidence="4" id="KW-1185">Reference proteome</keyword>
<feature type="compositionally biased region" description="Polar residues" evidence="1">
    <location>
        <begin position="294"/>
        <end position="303"/>
    </location>
</feature>
<feature type="region of interest" description="Disordered" evidence="1">
    <location>
        <begin position="127"/>
        <end position="203"/>
    </location>
</feature>
<dbReference type="GeneID" id="53315565"/>
<dbReference type="EMBL" id="CP014525">
    <property type="protein sequence ID" value="AMW33831.1"/>
    <property type="molecule type" value="Genomic_DNA"/>
</dbReference>
<feature type="region of interest" description="Disordered" evidence="1">
    <location>
        <begin position="368"/>
        <end position="400"/>
    </location>
</feature>
<dbReference type="AlphaFoldDB" id="A0A143DAT8"/>
<evidence type="ECO:0000313" key="3">
    <source>
        <dbReference type="EMBL" id="AMW33831.1"/>
    </source>
</evidence>
<name>A0A143DAT8_9PROT</name>
<protein>
    <recommendedName>
        <fullName evidence="5">AMIN domain-containing protein</fullName>
    </recommendedName>
</protein>
<evidence type="ECO:0000256" key="2">
    <source>
        <dbReference type="SAM" id="SignalP"/>
    </source>
</evidence>
<feature type="compositionally biased region" description="Low complexity" evidence="1">
    <location>
        <begin position="150"/>
        <end position="162"/>
    </location>
</feature>
<dbReference type="Proteomes" id="UP000076066">
    <property type="component" value="Chromosome"/>
</dbReference>
<feature type="compositionally biased region" description="Basic and acidic residues" evidence="1">
    <location>
        <begin position="384"/>
        <end position="393"/>
    </location>
</feature>
<dbReference type="InterPro" id="IPR011990">
    <property type="entry name" value="TPR-like_helical_dom_sf"/>
</dbReference>
<evidence type="ECO:0008006" key="5">
    <source>
        <dbReference type="Google" id="ProtNLM"/>
    </source>
</evidence>
<organism evidence="3 4">
    <name type="scientific">Haematospirillum jordaniae</name>
    <dbReference type="NCBI Taxonomy" id="1549855"/>
    <lineage>
        <taxon>Bacteria</taxon>
        <taxon>Pseudomonadati</taxon>
        <taxon>Pseudomonadota</taxon>
        <taxon>Alphaproteobacteria</taxon>
        <taxon>Rhodospirillales</taxon>
        <taxon>Novispirillaceae</taxon>
        <taxon>Haematospirillum</taxon>
    </lineage>
</organism>
<feature type="chain" id="PRO_5044368565" description="AMIN domain-containing protein" evidence="2">
    <location>
        <begin position="33"/>
        <end position="1174"/>
    </location>
</feature>
<keyword evidence="2" id="KW-0732">Signal</keyword>
<feature type="compositionally biased region" description="Low complexity" evidence="1">
    <location>
        <begin position="304"/>
        <end position="320"/>
    </location>
</feature>
<evidence type="ECO:0000313" key="4">
    <source>
        <dbReference type="Proteomes" id="UP000076066"/>
    </source>
</evidence>
<dbReference type="STRING" id="1549855.AY555_00100"/>